<dbReference type="Pfam" id="PF17555">
    <property type="entry name" value="TssN"/>
    <property type="match status" value="1"/>
</dbReference>
<dbReference type="Proteomes" id="UP000607559">
    <property type="component" value="Unassembled WGS sequence"/>
</dbReference>
<organism evidence="2 3">
    <name type="scientific">Puia dinghuensis</name>
    <dbReference type="NCBI Taxonomy" id="1792502"/>
    <lineage>
        <taxon>Bacteria</taxon>
        <taxon>Pseudomonadati</taxon>
        <taxon>Bacteroidota</taxon>
        <taxon>Chitinophagia</taxon>
        <taxon>Chitinophagales</taxon>
        <taxon>Chitinophagaceae</taxon>
        <taxon>Puia</taxon>
    </lineage>
</organism>
<proteinExistence type="predicted"/>
<keyword evidence="1" id="KW-0812">Transmembrane</keyword>
<keyword evidence="1" id="KW-1133">Transmembrane helix</keyword>
<evidence type="ECO:0000313" key="3">
    <source>
        <dbReference type="Proteomes" id="UP000607559"/>
    </source>
</evidence>
<evidence type="ECO:0000313" key="2">
    <source>
        <dbReference type="EMBL" id="GGB00723.1"/>
    </source>
</evidence>
<keyword evidence="1" id="KW-0472">Membrane</keyword>
<feature type="transmembrane region" description="Helical" evidence="1">
    <location>
        <begin position="38"/>
        <end position="60"/>
    </location>
</feature>
<accession>A0A8J2UD40</accession>
<gene>
    <name evidence="2" type="ORF">GCM10011511_25000</name>
</gene>
<feature type="transmembrane region" description="Helical" evidence="1">
    <location>
        <begin position="6"/>
        <end position="26"/>
    </location>
</feature>
<dbReference type="InterPro" id="IPR035177">
    <property type="entry name" value="TssN"/>
</dbReference>
<reference evidence="2" key="2">
    <citation type="submission" date="2020-09" db="EMBL/GenBank/DDBJ databases">
        <authorList>
            <person name="Sun Q."/>
            <person name="Zhou Y."/>
        </authorList>
    </citation>
    <scope>NUCLEOTIDE SEQUENCE</scope>
    <source>
        <strain evidence="2">CGMCC 1.15448</strain>
    </source>
</reference>
<evidence type="ECO:0008006" key="4">
    <source>
        <dbReference type="Google" id="ProtNLM"/>
    </source>
</evidence>
<reference evidence="2" key="1">
    <citation type="journal article" date="2014" name="Int. J. Syst. Evol. Microbiol.">
        <title>Complete genome sequence of Corynebacterium casei LMG S-19264T (=DSM 44701T), isolated from a smear-ripened cheese.</title>
        <authorList>
            <consortium name="US DOE Joint Genome Institute (JGI-PGF)"/>
            <person name="Walter F."/>
            <person name="Albersmeier A."/>
            <person name="Kalinowski J."/>
            <person name="Ruckert C."/>
        </authorList>
    </citation>
    <scope>NUCLEOTIDE SEQUENCE</scope>
    <source>
        <strain evidence="2">CGMCC 1.15448</strain>
    </source>
</reference>
<feature type="transmembrane region" description="Helical" evidence="1">
    <location>
        <begin position="66"/>
        <end position="89"/>
    </location>
</feature>
<dbReference type="EMBL" id="BMJC01000002">
    <property type="protein sequence ID" value="GGB00723.1"/>
    <property type="molecule type" value="Genomic_DNA"/>
</dbReference>
<protein>
    <recommendedName>
        <fullName evidence="4">TssN family type VI secretion system protein</fullName>
    </recommendedName>
</protein>
<evidence type="ECO:0000256" key="1">
    <source>
        <dbReference type="SAM" id="Phobius"/>
    </source>
</evidence>
<keyword evidence="3" id="KW-1185">Reference proteome</keyword>
<feature type="transmembrane region" description="Helical" evidence="1">
    <location>
        <begin position="127"/>
        <end position="145"/>
    </location>
</feature>
<comment type="caution">
    <text evidence="2">The sequence shown here is derived from an EMBL/GenBank/DDBJ whole genome shotgun (WGS) entry which is preliminary data.</text>
</comment>
<sequence length="281" mass="32803">MGRWMMVLGVGTIGLSALMGILINRIRGGFKAFSKRTILYTLSFVLVFALSGFCIALPLWSQYLYAFIFFQAFYLGVGIVHVLVSRQWLKWMGPGAFWPELLHLLVIMLLGAVGMIMTYRIVNREGAEIAMSTAALFFMVPYFVYKTYQRSVAIPPKVYKQWYYPVHSREPDLDEAKMKNLLVISFEFQKQMTDRYFTNFRAKAPVDMEFGELFYYFINDYNDRHGGSSIRFADNQGDLHGWVFYRKPKWYHLSTKYIDSEKTVFINNIKENDVIICNRVS</sequence>
<name>A0A8J2UD40_9BACT</name>
<feature type="transmembrane region" description="Helical" evidence="1">
    <location>
        <begin position="101"/>
        <end position="121"/>
    </location>
</feature>
<dbReference type="AlphaFoldDB" id="A0A8J2UD40"/>